<feature type="chain" id="PRO_5044896379" evidence="2">
    <location>
        <begin position="32"/>
        <end position="490"/>
    </location>
</feature>
<protein>
    <submittedName>
        <fullName evidence="3">Uncharacterized protein</fullName>
    </submittedName>
</protein>
<evidence type="ECO:0000256" key="2">
    <source>
        <dbReference type="SAM" id="SignalP"/>
    </source>
</evidence>
<feature type="signal peptide" evidence="2">
    <location>
        <begin position="1"/>
        <end position="31"/>
    </location>
</feature>
<evidence type="ECO:0000313" key="3">
    <source>
        <dbReference type="EMBL" id="KAL3805060.1"/>
    </source>
</evidence>
<keyword evidence="2" id="KW-0732">Signal</keyword>
<comment type="caution">
    <text evidence="3">The sequence shown here is derived from an EMBL/GenBank/DDBJ whole genome shotgun (WGS) entry which is preliminary data.</text>
</comment>
<dbReference type="PROSITE" id="PS51257">
    <property type="entry name" value="PROKAR_LIPOPROTEIN"/>
    <property type="match status" value="1"/>
</dbReference>
<gene>
    <name evidence="3" type="ORF">HJC23_003288</name>
</gene>
<dbReference type="EMBL" id="JABMIG020000004">
    <property type="protein sequence ID" value="KAL3805060.1"/>
    <property type="molecule type" value="Genomic_DNA"/>
</dbReference>
<organism evidence="3 4">
    <name type="scientific">Cyclotella cryptica</name>
    <dbReference type="NCBI Taxonomy" id="29204"/>
    <lineage>
        <taxon>Eukaryota</taxon>
        <taxon>Sar</taxon>
        <taxon>Stramenopiles</taxon>
        <taxon>Ochrophyta</taxon>
        <taxon>Bacillariophyta</taxon>
        <taxon>Coscinodiscophyceae</taxon>
        <taxon>Thalassiosirophycidae</taxon>
        <taxon>Stephanodiscales</taxon>
        <taxon>Stephanodiscaceae</taxon>
        <taxon>Cyclotella</taxon>
    </lineage>
</organism>
<dbReference type="Proteomes" id="UP001516023">
    <property type="component" value="Unassembled WGS sequence"/>
</dbReference>
<keyword evidence="4" id="KW-1185">Reference proteome</keyword>
<dbReference type="AlphaFoldDB" id="A0ABD3QXG3"/>
<feature type="compositionally biased region" description="Basic and acidic residues" evidence="1">
    <location>
        <begin position="311"/>
        <end position="323"/>
    </location>
</feature>
<proteinExistence type="predicted"/>
<evidence type="ECO:0000256" key="1">
    <source>
        <dbReference type="SAM" id="MobiDB-lite"/>
    </source>
</evidence>
<evidence type="ECO:0000313" key="4">
    <source>
        <dbReference type="Proteomes" id="UP001516023"/>
    </source>
</evidence>
<accession>A0ABD3QXG3</accession>
<feature type="region of interest" description="Disordered" evidence="1">
    <location>
        <begin position="304"/>
        <end position="348"/>
    </location>
</feature>
<name>A0ABD3QXG3_9STRA</name>
<reference evidence="3 4" key="1">
    <citation type="journal article" date="2020" name="G3 (Bethesda)">
        <title>Improved Reference Genome for Cyclotella cryptica CCMP332, a Model for Cell Wall Morphogenesis, Salinity Adaptation, and Lipid Production in Diatoms (Bacillariophyta).</title>
        <authorList>
            <person name="Roberts W.R."/>
            <person name="Downey K.M."/>
            <person name="Ruck E.C."/>
            <person name="Traller J.C."/>
            <person name="Alverson A.J."/>
        </authorList>
    </citation>
    <scope>NUCLEOTIDE SEQUENCE [LARGE SCALE GENOMIC DNA]</scope>
    <source>
        <strain evidence="3 4">CCMP332</strain>
    </source>
</reference>
<sequence length="490" mass="54888">MPSTTKSRRTRSNYAWLLLLIASCATDLTSSSSLPISSTHKSLRERPFCTESIANFMQQRCGSSIGSDGIAVWAYEGCLTDPITGKVVAEVEGLELVKPLPVIAYSSDNTTQSLLGNLAVRNLLFPRGNQVSFERNWDSAMTILSRRLFCYRHPASGKDNGKLLTSVRLRPDGPLRQLSSLENVAVYDSAVTYISRNEGREMVVFSERGSGIVDGGLNHHVDAIKSHVVMGSTQSNPSENHHMPLGFDFTIHARKESDPSLPPMDLSNENEAVISPRRSRLIQFGKSSESESGRKYDSVRETYSYSFDNPNEDKNRRGTDEHGVLNWVQNKLTSKSKARHSTTKDSSQETFPRCTVRYTRYGEAPPWYAPGRMCTLELKGERIVLSQSMPYSVETDVANEVSSDNISKYLPPLVRSAARKCRPSFWSGWPEEMSCDRAVRSFCTDCQDSVIYDALDEQQTHRLTRAHDALAKLQRAAERMKKSVIHVVEQ</sequence>